<dbReference type="AlphaFoldDB" id="A0A1S2MBF6"/>
<dbReference type="InterPro" id="IPR051620">
    <property type="entry name" value="ORF904-like_C"/>
</dbReference>
<keyword evidence="8" id="KW-1185">Reference proteome</keyword>
<evidence type="ECO:0000256" key="5">
    <source>
        <dbReference type="SAM" id="MobiDB-lite"/>
    </source>
</evidence>
<dbReference type="PROSITE" id="PS51206">
    <property type="entry name" value="SF3_HELICASE_1"/>
    <property type="match status" value="1"/>
</dbReference>
<dbReference type="PANTHER" id="PTHR35372:SF2">
    <property type="entry name" value="SF3 HELICASE DOMAIN-CONTAINING PROTEIN"/>
    <property type="match status" value="1"/>
</dbReference>
<evidence type="ECO:0000256" key="2">
    <source>
        <dbReference type="ARBA" id="ARBA00022801"/>
    </source>
</evidence>
<dbReference type="STRING" id="472963.BKP45_04855"/>
<dbReference type="GO" id="GO:0016787">
    <property type="term" value="F:hydrolase activity"/>
    <property type="evidence" value="ECO:0007669"/>
    <property type="project" value="UniProtKB-KW"/>
</dbReference>
<dbReference type="OrthoDB" id="9763644at2"/>
<feature type="domain" description="SF3 helicase" evidence="6">
    <location>
        <begin position="234"/>
        <end position="393"/>
    </location>
</feature>
<keyword evidence="1" id="KW-0547">Nucleotide-binding</keyword>
<dbReference type="InterPro" id="IPR014015">
    <property type="entry name" value="Helicase_SF3_DNA-vir"/>
</dbReference>
<keyword evidence="4" id="KW-0067">ATP-binding</keyword>
<dbReference type="InterPro" id="IPR004968">
    <property type="entry name" value="DNA_primase/NTPase_C"/>
</dbReference>
<comment type="caution">
    <text evidence="7">The sequence shown here is derived from an EMBL/GenBank/DDBJ whole genome shotgun (WGS) entry which is preliminary data.</text>
</comment>
<dbReference type="InterPro" id="IPR027417">
    <property type="entry name" value="P-loop_NTPase"/>
</dbReference>
<feature type="compositionally biased region" description="Basic and acidic residues" evidence="5">
    <location>
        <begin position="35"/>
        <end position="45"/>
    </location>
</feature>
<dbReference type="InterPro" id="IPR014818">
    <property type="entry name" value="Phage/plasmid_primase_P4_C"/>
</dbReference>
<keyword evidence="3" id="KW-0347">Helicase</keyword>
<evidence type="ECO:0000256" key="1">
    <source>
        <dbReference type="ARBA" id="ARBA00022741"/>
    </source>
</evidence>
<evidence type="ECO:0000313" key="8">
    <source>
        <dbReference type="Proteomes" id="UP000180057"/>
    </source>
</evidence>
<name>A0A1S2MBF6_9BACI</name>
<dbReference type="GO" id="GO:0004386">
    <property type="term" value="F:helicase activity"/>
    <property type="evidence" value="ECO:0007669"/>
    <property type="project" value="UniProtKB-KW"/>
</dbReference>
<dbReference type="SMART" id="SM00885">
    <property type="entry name" value="D5_N"/>
    <property type="match status" value="1"/>
</dbReference>
<protein>
    <recommendedName>
        <fullName evidence="6">SF3 helicase domain-containing protein</fullName>
    </recommendedName>
</protein>
<dbReference type="Gene3D" id="3.40.50.300">
    <property type="entry name" value="P-loop containing nucleotide triphosphate hydrolases"/>
    <property type="match status" value="1"/>
</dbReference>
<dbReference type="NCBIfam" id="TIGR01613">
    <property type="entry name" value="primase_Cterm"/>
    <property type="match status" value="1"/>
</dbReference>
<evidence type="ECO:0000256" key="3">
    <source>
        <dbReference type="ARBA" id="ARBA00022806"/>
    </source>
</evidence>
<dbReference type="GO" id="GO:0005524">
    <property type="term" value="F:ATP binding"/>
    <property type="evidence" value="ECO:0007669"/>
    <property type="project" value="UniProtKB-KW"/>
</dbReference>
<proteinExistence type="predicted"/>
<dbReference type="SUPFAM" id="SSF52540">
    <property type="entry name" value="P-loop containing nucleoside triphosphate hydrolases"/>
    <property type="match status" value="1"/>
</dbReference>
<organism evidence="7 8">
    <name type="scientific">Anaerobacillus alkalidiazotrophicus</name>
    <dbReference type="NCBI Taxonomy" id="472963"/>
    <lineage>
        <taxon>Bacteria</taxon>
        <taxon>Bacillati</taxon>
        <taxon>Bacillota</taxon>
        <taxon>Bacilli</taxon>
        <taxon>Bacillales</taxon>
        <taxon>Bacillaceae</taxon>
        <taxon>Anaerobacillus</taxon>
    </lineage>
</organism>
<dbReference type="Pfam" id="PF19263">
    <property type="entry name" value="DUF5906"/>
    <property type="match status" value="1"/>
</dbReference>
<feature type="region of interest" description="Disordered" evidence="5">
    <location>
        <begin position="1"/>
        <end position="71"/>
    </location>
</feature>
<dbReference type="Pfam" id="PF03288">
    <property type="entry name" value="Pox_D5"/>
    <property type="match status" value="1"/>
</dbReference>
<keyword evidence="2" id="KW-0378">Hydrolase</keyword>
<dbReference type="EMBL" id="MLQS01000001">
    <property type="protein sequence ID" value="OIJ22009.1"/>
    <property type="molecule type" value="Genomic_DNA"/>
</dbReference>
<dbReference type="InterPro" id="IPR006500">
    <property type="entry name" value="Helicase_put_C_phage/plasmid"/>
</dbReference>
<dbReference type="Proteomes" id="UP000180057">
    <property type="component" value="Unassembled WGS sequence"/>
</dbReference>
<dbReference type="InterPro" id="IPR045455">
    <property type="entry name" value="NrS-1_pol-like_helicase"/>
</dbReference>
<dbReference type="Pfam" id="PF08706">
    <property type="entry name" value="D5_N"/>
    <property type="match status" value="1"/>
</dbReference>
<gene>
    <name evidence="7" type="ORF">BKP45_04855</name>
</gene>
<evidence type="ECO:0000259" key="6">
    <source>
        <dbReference type="PROSITE" id="PS51206"/>
    </source>
</evidence>
<reference evidence="7 8" key="1">
    <citation type="submission" date="2016-10" db="EMBL/GenBank/DDBJ databases">
        <title>Draft genome sequences of four alkaliphilic bacteria belonging to the Anaerobacillus genus.</title>
        <authorList>
            <person name="Bassil N.M."/>
            <person name="Lloyd J.R."/>
        </authorList>
    </citation>
    <scope>NUCLEOTIDE SEQUENCE [LARGE SCALE GENOMIC DNA]</scope>
    <source>
        <strain evidence="7 8">DSM 22531</strain>
    </source>
</reference>
<sequence length="530" mass="60840">MKIDPKKIQDAFNNKTPEEKDMLLGELGLKNRSTSQDEKCAKETRVSQYNYSKKSENNKGSSNPQSSRFPLTDLGNAKRLVAKHGADIRYCHSQSDWYIWNGRHWEKDDTGEIVRRAKDTVQSIQKEAKCPSLSEKQKKALLNHARLCENKSKIYSMITLAQSEEGIPIRIQELDKDPMLFNVENGTLNLNDGNIYPHNRKDKLSKISPVVYDNNAECPTWLSFLEKIMDGDQEIIGYLQRVLGYSLTGLVTEQKFWFLFGSGANGKSTFLETLSYILGDYCKTTPMETFMRKNSEGVPNDIADLKGARFVTANETELGRQFAESKMKHLTGGETVKARFLFKEFFEFVPQFKIFIAGNHKPIIKETKDAIWRRLRLIPFTVRIQDHEKDDKLIDKLKSEASGISNWLVKGCLLWQSEGLNCPESVMQVTEAYRQEMDVVQSFVNDCCTVHPQLKDSAANLYDCYIGWANDKGEYTLSQKAFGTNLREKGYTQKTINGRSHWQGLKVKREVFQNLINIKEGLSNKSRYYR</sequence>
<accession>A0A1S2MBF6</accession>
<evidence type="ECO:0000313" key="7">
    <source>
        <dbReference type="EMBL" id="OIJ22009.1"/>
    </source>
</evidence>
<dbReference type="PANTHER" id="PTHR35372">
    <property type="entry name" value="ATP BINDING PROTEIN-RELATED"/>
    <property type="match status" value="1"/>
</dbReference>
<dbReference type="RefSeq" id="WP_071388579.1">
    <property type="nucleotide sequence ID" value="NZ_MLQS01000001.1"/>
</dbReference>
<evidence type="ECO:0000256" key="4">
    <source>
        <dbReference type="ARBA" id="ARBA00022840"/>
    </source>
</evidence>